<dbReference type="InterPro" id="IPR005467">
    <property type="entry name" value="His_kinase_dom"/>
</dbReference>
<dbReference type="RefSeq" id="WP_188215224.1">
    <property type="nucleotide sequence ID" value="NZ_BAABGH010000004.1"/>
</dbReference>
<feature type="modified residue" description="4-aspartylphosphate" evidence="8">
    <location>
        <position position="1146"/>
    </location>
</feature>
<keyword evidence="9" id="KW-0175">Coiled coil</keyword>
<keyword evidence="6" id="KW-0805">Transcription regulation</keyword>
<dbReference type="Pfam" id="PF00072">
    <property type="entry name" value="Response_reg"/>
    <property type="match status" value="1"/>
</dbReference>
<proteinExistence type="predicted"/>
<dbReference type="InterPro" id="IPR011123">
    <property type="entry name" value="Y_Y_Y"/>
</dbReference>
<keyword evidence="10" id="KW-0472">Membrane</keyword>
<dbReference type="SUPFAM" id="SSF52172">
    <property type="entry name" value="CheY-like"/>
    <property type="match status" value="1"/>
</dbReference>
<dbReference type="EMBL" id="JACVXC010000001">
    <property type="protein sequence ID" value="MBD0834768.1"/>
    <property type="molecule type" value="Genomic_DNA"/>
</dbReference>
<dbReference type="SUPFAM" id="SSF46689">
    <property type="entry name" value="Homeodomain-like"/>
    <property type="match status" value="1"/>
</dbReference>
<reference evidence="14" key="2">
    <citation type="submission" date="2020-09" db="EMBL/GenBank/DDBJ databases">
        <authorList>
            <person name="Wu Z."/>
        </authorList>
    </citation>
    <scope>NUCLEOTIDE SEQUENCE</scope>
    <source>
        <strain evidence="14">SC17</strain>
    </source>
</reference>
<keyword evidence="7" id="KW-0804">Transcription</keyword>
<accession>A0A8J6QBZ8</accession>
<dbReference type="PRINTS" id="PR00344">
    <property type="entry name" value="BCTRLSENSOR"/>
</dbReference>
<evidence type="ECO:0000259" key="11">
    <source>
        <dbReference type="PROSITE" id="PS01124"/>
    </source>
</evidence>
<evidence type="ECO:0000313" key="15">
    <source>
        <dbReference type="Proteomes" id="UP000602057"/>
    </source>
</evidence>
<dbReference type="GO" id="GO:0000155">
    <property type="term" value="F:phosphorelay sensor kinase activity"/>
    <property type="evidence" value="ECO:0007669"/>
    <property type="project" value="InterPro"/>
</dbReference>
<name>A0A8J6QBZ8_9FLAO</name>
<dbReference type="PROSITE" id="PS50110">
    <property type="entry name" value="RESPONSE_REGULATORY"/>
    <property type="match status" value="1"/>
</dbReference>
<dbReference type="InterPro" id="IPR004358">
    <property type="entry name" value="Sig_transdc_His_kin-like_C"/>
</dbReference>
<dbReference type="Proteomes" id="UP000602057">
    <property type="component" value="Unassembled WGS sequence"/>
</dbReference>
<evidence type="ECO:0000256" key="3">
    <source>
        <dbReference type="ARBA" id="ARBA00022553"/>
    </source>
</evidence>
<keyword evidence="3 8" id="KW-0597">Phosphoprotein</keyword>
<dbReference type="Pfam" id="PF07495">
    <property type="entry name" value="Y_Y_Y"/>
    <property type="match status" value="1"/>
</dbReference>
<feature type="domain" description="Histidine kinase" evidence="12">
    <location>
        <begin position="830"/>
        <end position="1051"/>
    </location>
</feature>
<dbReference type="Gene3D" id="2.60.40.10">
    <property type="entry name" value="Immunoglobulins"/>
    <property type="match status" value="1"/>
</dbReference>
<comment type="catalytic activity">
    <reaction evidence="1">
        <text>ATP + protein L-histidine = ADP + protein N-phospho-L-histidine.</text>
        <dbReference type="EC" id="2.7.13.3"/>
    </reaction>
</comment>
<dbReference type="FunFam" id="1.10.287.130:FF:000034">
    <property type="entry name" value="Two-component system sensor histidine kinase/response regulator"/>
    <property type="match status" value="1"/>
</dbReference>
<protein>
    <recommendedName>
        <fullName evidence="2">histidine kinase</fullName>
        <ecNumber evidence="2">2.7.13.3</ecNumber>
    </recommendedName>
</protein>
<dbReference type="FunFam" id="3.30.565.10:FF:000006">
    <property type="entry name" value="Sensor histidine kinase WalK"/>
    <property type="match status" value="1"/>
</dbReference>
<dbReference type="SUPFAM" id="SSF55874">
    <property type="entry name" value="ATPase domain of HSP90 chaperone/DNA topoisomerase II/histidine kinase"/>
    <property type="match status" value="1"/>
</dbReference>
<evidence type="ECO:0000256" key="1">
    <source>
        <dbReference type="ARBA" id="ARBA00000085"/>
    </source>
</evidence>
<dbReference type="CDD" id="cd17574">
    <property type="entry name" value="REC_OmpR"/>
    <property type="match status" value="1"/>
</dbReference>
<evidence type="ECO:0000256" key="10">
    <source>
        <dbReference type="SAM" id="Phobius"/>
    </source>
</evidence>
<evidence type="ECO:0000259" key="12">
    <source>
        <dbReference type="PROSITE" id="PS50109"/>
    </source>
</evidence>
<keyword evidence="10" id="KW-0812">Transmembrane</keyword>
<evidence type="ECO:0000256" key="5">
    <source>
        <dbReference type="ARBA" id="ARBA00022777"/>
    </source>
</evidence>
<keyword evidence="4" id="KW-0808">Transferase</keyword>
<dbReference type="PANTHER" id="PTHR43547">
    <property type="entry name" value="TWO-COMPONENT HISTIDINE KINASE"/>
    <property type="match status" value="1"/>
</dbReference>
<dbReference type="SUPFAM" id="SSF47384">
    <property type="entry name" value="Homodimeric domain of signal transducing histidine kinase"/>
    <property type="match status" value="1"/>
</dbReference>
<dbReference type="InterPro" id="IPR013783">
    <property type="entry name" value="Ig-like_fold"/>
</dbReference>
<dbReference type="SMART" id="SM00387">
    <property type="entry name" value="HATPase_c"/>
    <property type="match status" value="1"/>
</dbReference>
<evidence type="ECO:0000256" key="7">
    <source>
        <dbReference type="ARBA" id="ARBA00023163"/>
    </source>
</evidence>
<dbReference type="Gene3D" id="2.130.10.10">
    <property type="entry name" value="YVTN repeat-like/Quinoprotein amine dehydrogenase"/>
    <property type="match status" value="2"/>
</dbReference>
<dbReference type="InterPro" id="IPR003661">
    <property type="entry name" value="HisK_dim/P_dom"/>
</dbReference>
<dbReference type="InterPro" id="IPR009057">
    <property type="entry name" value="Homeodomain-like_sf"/>
</dbReference>
<feature type="transmembrane region" description="Helical" evidence="10">
    <location>
        <begin position="776"/>
        <end position="794"/>
    </location>
</feature>
<dbReference type="SMART" id="SM00388">
    <property type="entry name" value="HisKA"/>
    <property type="match status" value="1"/>
</dbReference>
<dbReference type="CDD" id="cd00082">
    <property type="entry name" value="HisKA"/>
    <property type="match status" value="1"/>
</dbReference>
<gene>
    <name evidence="14" type="ORF">ICJ84_04930</name>
</gene>
<dbReference type="SMART" id="SM00342">
    <property type="entry name" value="HTH_ARAC"/>
    <property type="match status" value="1"/>
</dbReference>
<evidence type="ECO:0000313" key="14">
    <source>
        <dbReference type="EMBL" id="MBD0834768.1"/>
    </source>
</evidence>
<keyword evidence="10" id="KW-1133">Transmembrane helix</keyword>
<sequence length="1348" mass="154554">MLRLIILLVVSFFVCNGFSQNEIYKFKHITTAEGLSQTSVIAIQQDDLGQIWFGTRDGLNKYDGSVYTVYKHDREDNNSISNNDILCIEQDSEGFIWVGTYMGLNRYNPKTNVFKTYFANENITSVNDNVIWTIKELSNKKIWIGTPEGLSIYHKSLDTFQTLLKGVFVRSIYETKSGAIYVGSNNGLLQLTEQTDRGIEIKIIEGTEGFIVQDILEDKDNNLLIGTRTNSVLIYNMRTGTVQPYFEPKKLKGKNKNVRELLFDEKGNLWIGTYKGLQIADSSKNILALYSNINDNESISDNFIKALFKDRKGSIWVGTYNGGVNLWDQSNINFINYTEKPGNIGLSFKAVSAIEKFNDLIFFATEGGGISVLNVKNKLFSYINTENTAELKHDNIKSLCLTKDDKLWIGLFRDGLAVYNLKTKKFENYLLTEDLISYMGDFGVYCIRQYNDNEMLIGTFGKGLIKFNLETKSYEVFDVKPNGLTQGYIKAIEVDANNNIWVGTLRGLNVISPNGDIKNYFYDNNQKKGFGITTIYEDSKGIVWVGTDVDGLYKFENNVCEIVELNIANSPVTGIRSIVEDTDNNFWISSFNEGIFKYNARNKKVEVCYTQKEGLVGDQFNNNASFSYGNSQFLFGGPAGVSYFDANKMNKNNYIPQVVITDFKIKNKSVSVNNEEPILSTTVTYSEQLELSHEQGNFSISFSIPNFINSNSNSYKYRLVGLEKDWIETTQNMASYTIQKPGYYTFEVIGVNSDGLENEKPTTLSIRVNPAPWRTWWAFLIYGILVFALLYYLLNILKTKEKLKLQLELEQLEAEQLKNTNKAKLEFFTNISHEFRTPLTLILGPLHQILENYRGSSKIYKKLKVVESSANHLLQLINRLMDFRKYESNLMKLETAEGNIVKFLQEIYLSFSEYAKDGEYDYVFHTSSDEILVYYDRPKLERVFFNLISNAFRYTPKGGKIAIRIIEDNGKINVLVEDSGVGIAEEYHDKIFERFFELSINNKPDNDYNKGTGIGLSIVKNIVDLHKGKIIVRNNKNDKGSVFLVQLLLGRDHLEDSEILHDFKFSEDLSQYENQLKEHQISFEDKEIKKVILEEKPTILLVEDNKPLRKFMRDLLQNDYNILEAENGKIAFKTAINEQIDIIVSDVVMPLMTGTELCSLIKEDIRTSHIPVILLTSRSSLIFKLEGLETGADDYISKPFDVSEFKLRVNNILSSISRLKQKFNSTEVLLPEDILSSSLDEKLYRKALEIVENNISNEEFDIHYFCSELGVSRTVLFKKIKAWTDFSPKEFIQHLRLKKSAQLFEQGKMSISQVSYQVGFKDPKYFSKCFREKYGKTPSDYIKTFSEY</sequence>
<dbReference type="Gene3D" id="3.40.50.2300">
    <property type="match status" value="1"/>
</dbReference>
<feature type="domain" description="HTH araC/xylS-type" evidence="11">
    <location>
        <begin position="1245"/>
        <end position="1344"/>
    </location>
</feature>
<evidence type="ECO:0000256" key="6">
    <source>
        <dbReference type="ARBA" id="ARBA00023015"/>
    </source>
</evidence>
<dbReference type="Gene3D" id="3.30.565.10">
    <property type="entry name" value="Histidine kinase-like ATPase, C-terminal domain"/>
    <property type="match status" value="1"/>
</dbReference>
<dbReference type="GO" id="GO:0003700">
    <property type="term" value="F:DNA-binding transcription factor activity"/>
    <property type="evidence" value="ECO:0007669"/>
    <property type="project" value="InterPro"/>
</dbReference>
<dbReference type="GO" id="GO:0043565">
    <property type="term" value="F:sequence-specific DNA binding"/>
    <property type="evidence" value="ECO:0007669"/>
    <property type="project" value="InterPro"/>
</dbReference>
<dbReference type="InterPro" id="IPR003594">
    <property type="entry name" value="HATPase_dom"/>
</dbReference>
<evidence type="ECO:0000256" key="2">
    <source>
        <dbReference type="ARBA" id="ARBA00012438"/>
    </source>
</evidence>
<dbReference type="FunFam" id="2.60.40.10:FF:000791">
    <property type="entry name" value="Two-component system sensor histidine kinase/response regulator"/>
    <property type="match status" value="1"/>
</dbReference>
<dbReference type="Gene3D" id="1.10.287.130">
    <property type="match status" value="1"/>
</dbReference>
<keyword evidence="5" id="KW-0418">Kinase</keyword>
<dbReference type="Pfam" id="PF12833">
    <property type="entry name" value="HTH_18"/>
    <property type="match status" value="1"/>
</dbReference>
<dbReference type="Pfam" id="PF02518">
    <property type="entry name" value="HATPase_c"/>
    <property type="match status" value="1"/>
</dbReference>
<dbReference type="Gene3D" id="1.10.10.60">
    <property type="entry name" value="Homeodomain-like"/>
    <property type="match status" value="1"/>
</dbReference>
<dbReference type="EC" id="2.7.13.3" evidence="2"/>
<dbReference type="PANTHER" id="PTHR43547:SF2">
    <property type="entry name" value="HYBRID SIGNAL TRANSDUCTION HISTIDINE KINASE C"/>
    <property type="match status" value="1"/>
</dbReference>
<dbReference type="SMART" id="SM00448">
    <property type="entry name" value="REC"/>
    <property type="match status" value="1"/>
</dbReference>
<dbReference type="InterPro" id="IPR018060">
    <property type="entry name" value="HTH_AraC"/>
</dbReference>
<evidence type="ECO:0000256" key="8">
    <source>
        <dbReference type="PROSITE-ProRule" id="PRU00169"/>
    </source>
</evidence>
<dbReference type="PROSITE" id="PS01124">
    <property type="entry name" value="HTH_ARAC_FAMILY_2"/>
    <property type="match status" value="1"/>
</dbReference>
<keyword evidence="15" id="KW-1185">Reference proteome</keyword>
<reference evidence="14" key="1">
    <citation type="journal article" date="2013" name="Int. J. Syst. Evol. Microbiol.">
        <title>Aestuariibaculum suncheonense gen. nov., sp. nov., a marine bacterium of the family Flavobacteriaceae isolated from a tidal flat and emended descriptions of the genera Gaetbulibacter and Tamlana.</title>
        <authorList>
            <person name="Jeong S.H."/>
            <person name="Park M.S."/>
            <person name="Jin H.M."/>
            <person name="Lee K."/>
            <person name="Park W."/>
            <person name="Jeon C.O."/>
        </authorList>
    </citation>
    <scope>NUCLEOTIDE SEQUENCE</scope>
    <source>
        <strain evidence="14">SC17</strain>
    </source>
</reference>
<feature type="coiled-coil region" evidence="9">
    <location>
        <begin position="795"/>
        <end position="822"/>
    </location>
</feature>
<organism evidence="14 15">
    <name type="scientific">Aestuariibaculum suncheonense</name>
    <dbReference type="NCBI Taxonomy" id="1028745"/>
    <lineage>
        <taxon>Bacteria</taxon>
        <taxon>Pseudomonadati</taxon>
        <taxon>Bacteroidota</taxon>
        <taxon>Flavobacteriia</taxon>
        <taxon>Flavobacteriales</taxon>
        <taxon>Flavobacteriaceae</taxon>
    </lineage>
</organism>
<dbReference type="InterPro" id="IPR015943">
    <property type="entry name" value="WD40/YVTN_repeat-like_dom_sf"/>
</dbReference>
<dbReference type="InterPro" id="IPR011006">
    <property type="entry name" value="CheY-like_superfamily"/>
</dbReference>
<dbReference type="SUPFAM" id="SSF63829">
    <property type="entry name" value="Calcium-dependent phosphotriesterase"/>
    <property type="match status" value="2"/>
</dbReference>
<dbReference type="PROSITE" id="PS50109">
    <property type="entry name" value="HIS_KIN"/>
    <property type="match status" value="1"/>
</dbReference>
<dbReference type="SUPFAM" id="SSF101898">
    <property type="entry name" value="NHL repeat"/>
    <property type="match status" value="1"/>
</dbReference>
<dbReference type="Pfam" id="PF07494">
    <property type="entry name" value="Reg_prop"/>
    <property type="match status" value="5"/>
</dbReference>
<evidence type="ECO:0000256" key="4">
    <source>
        <dbReference type="ARBA" id="ARBA00022679"/>
    </source>
</evidence>
<evidence type="ECO:0000259" key="13">
    <source>
        <dbReference type="PROSITE" id="PS50110"/>
    </source>
</evidence>
<dbReference type="InterPro" id="IPR011110">
    <property type="entry name" value="Reg_prop"/>
</dbReference>
<evidence type="ECO:0000256" key="9">
    <source>
        <dbReference type="SAM" id="Coils"/>
    </source>
</evidence>
<dbReference type="InterPro" id="IPR036890">
    <property type="entry name" value="HATPase_C_sf"/>
</dbReference>
<dbReference type="InterPro" id="IPR001789">
    <property type="entry name" value="Sig_transdc_resp-reg_receiver"/>
</dbReference>
<feature type="domain" description="Response regulatory" evidence="13">
    <location>
        <begin position="1098"/>
        <end position="1213"/>
    </location>
</feature>
<comment type="caution">
    <text evidence="14">The sequence shown here is derived from an EMBL/GenBank/DDBJ whole genome shotgun (WGS) entry which is preliminary data.</text>
</comment>
<dbReference type="InterPro" id="IPR036097">
    <property type="entry name" value="HisK_dim/P_sf"/>
</dbReference>
<dbReference type="Pfam" id="PF00512">
    <property type="entry name" value="HisKA"/>
    <property type="match status" value="1"/>
</dbReference>